<keyword evidence="3" id="KW-1185">Reference proteome</keyword>
<keyword evidence="1" id="KW-1133">Transmembrane helix</keyword>
<keyword evidence="1" id="KW-0472">Membrane</keyword>
<dbReference type="KEGG" id="xyl:ET495_10045"/>
<dbReference type="Proteomes" id="UP000291758">
    <property type="component" value="Chromosome"/>
</dbReference>
<gene>
    <name evidence="2" type="ORF">ET495_10045</name>
</gene>
<dbReference type="RefSeq" id="WP_129204675.1">
    <property type="nucleotide sequence ID" value="NZ_CP035495.1"/>
</dbReference>
<dbReference type="EMBL" id="CP035495">
    <property type="protein sequence ID" value="QAY63531.1"/>
    <property type="molecule type" value="Genomic_DNA"/>
</dbReference>
<proteinExistence type="predicted"/>
<evidence type="ECO:0000313" key="3">
    <source>
        <dbReference type="Proteomes" id="UP000291758"/>
    </source>
</evidence>
<feature type="transmembrane region" description="Helical" evidence="1">
    <location>
        <begin position="15"/>
        <end position="37"/>
    </location>
</feature>
<accession>A0A4V0YEA5</accession>
<evidence type="ECO:0000256" key="1">
    <source>
        <dbReference type="SAM" id="Phobius"/>
    </source>
</evidence>
<evidence type="ECO:0000313" key="2">
    <source>
        <dbReference type="EMBL" id="QAY63531.1"/>
    </source>
</evidence>
<reference evidence="2 3" key="1">
    <citation type="submission" date="2019-01" db="EMBL/GenBank/DDBJ databases">
        <title>Genome sequencing of strain 2JSPR-7.</title>
        <authorList>
            <person name="Heo J."/>
            <person name="Kim S.-J."/>
            <person name="Kim J.-S."/>
            <person name="Hong S.-B."/>
            <person name="Kwon S.-W."/>
        </authorList>
    </citation>
    <scope>NUCLEOTIDE SEQUENCE [LARGE SCALE GENOMIC DNA]</scope>
    <source>
        <strain evidence="2 3">2JSPR-7</strain>
    </source>
</reference>
<name>A0A4V0YEA5_9MICO</name>
<keyword evidence="1" id="KW-0812">Transmembrane</keyword>
<sequence length="144" mass="14591">MTIPSQLRDDERGSVSAWAVLAAVGMVLLVGLVVDLGGQLTVQQHARAVAAQAARAGSERLDAPQAILGRSASVDVGAAKAAARGYLEAAGVSGTVTVRDGTTVTVAVSDTYDTVFLAVIGIGRLDVTGTASARVIRTFGGVER</sequence>
<dbReference type="AlphaFoldDB" id="A0A4V0YEA5"/>
<protein>
    <submittedName>
        <fullName evidence="2">Pilus assembly protein</fullName>
    </submittedName>
</protein>
<dbReference type="OrthoDB" id="3853888at2"/>
<organism evidence="2 3">
    <name type="scientific">Xylanimonas allomyrinae</name>
    <dbReference type="NCBI Taxonomy" id="2509459"/>
    <lineage>
        <taxon>Bacteria</taxon>
        <taxon>Bacillati</taxon>
        <taxon>Actinomycetota</taxon>
        <taxon>Actinomycetes</taxon>
        <taxon>Micrococcales</taxon>
        <taxon>Promicromonosporaceae</taxon>
        <taxon>Xylanimonas</taxon>
    </lineage>
</organism>